<organism evidence="1 2">
    <name type="scientific">Streptomyces gamaensis</name>
    <dbReference type="NCBI Taxonomy" id="1763542"/>
    <lineage>
        <taxon>Bacteria</taxon>
        <taxon>Bacillati</taxon>
        <taxon>Actinomycetota</taxon>
        <taxon>Actinomycetes</taxon>
        <taxon>Kitasatosporales</taxon>
        <taxon>Streptomycetaceae</taxon>
        <taxon>Streptomyces</taxon>
    </lineage>
</organism>
<comment type="caution">
    <text evidence="1">The sequence shown here is derived from an EMBL/GenBank/DDBJ whole genome shotgun (WGS) entry which is preliminary data.</text>
</comment>
<dbReference type="Proteomes" id="UP001596083">
    <property type="component" value="Unassembled WGS sequence"/>
</dbReference>
<sequence>MSDWQIVMPARLNEEMARLTPSGRRAVHDALAALARDPQTGAEEVIAGAEIRRHRTQPTADTGDRISVLYRVHARERRIEVIYLIAGP</sequence>
<evidence type="ECO:0000313" key="1">
    <source>
        <dbReference type="EMBL" id="MFC5724859.1"/>
    </source>
</evidence>
<gene>
    <name evidence="1" type="ORF">ACFP1Z_32395</name>
</gene>
<proteinExistence type="predicted"/>
<protein>
    <recommendedName>
        <fullName evidence="3">Type II toxin-antitoxin system RelE/ParE family toxin</fullName>
    </recommendedName>
</protein>
<keyword evidence="2" id="KW-1185">Reference proteome</keyword>
<name>A0ABW0Z7Q4_9ACTN</name>
<accession>A0ABW0Z7Q4</accession>
<dbReference type="RefSeq" id="WP_390321427.1">
    <property type="nucleotide sequence ID" value="NZ_JBHSPB010000037.1"/>
</dbReference>
<evidence type="ECO:0000313" key="2">
    <source>
        <dbReference type="Proteomes" id="UP001596083"/>
    </source>
</evidence>
<dbReference type="EMBL" id="JBHSPB010000037">
    <property type="protein sequence ID" value="MFC5724859.1"/>
    <property type="molecule type" value="Genomic_DNA"/>
</dbReference>
<reference evidence="2" key="1">
    <citation type="journal article" date="2019" name="Int. J. Syst. Evol. Microbiol.">
        <title>The Global Catalogue of Microorganisms (GCM) 10K type strain sequencing project: providing services to taxonomists for standard genome sequencing and annotation.</title>
        <authorList>
            <consortium name="The Broad Institute Genomics Platform"/>
            <consortium name="The Broad Institute Genome Sequencing Center for Infectious Disease"/>
            <person name="Wu L."/>
            <person name="Ma J."/>
        </authorList>
    </citation>
    <scope>NUCLEOTIDE SEQUENCE [LARGE SCALE GENOMIC DNA]</scope>
    <source>
        <strain evidence="2">CGMCC 4.7304</strain>
    </source>
</reference>
<evidence type="ECO:0008006" key="3">
    <source>
        <dbReference type="Google" id="ProtNLM"/>
    </source>
</evidence>